<dbReference type="Proteomes" id="UP001162175">
    <property type="component" value="Unassembled WGS sequence"/>
</dbReference>
<dbReference type="Pfam" id="PF24591">
    <property type="entry name" value="Phage_YunG-like"/>
    <property type="match status" value="1"/>
</dbReference>
<dbReference type="AlphaFoldDB" id="A0AA43U2N9"/>
<comment type="caution">
    <text evidence="1">The sequence shown here is derived from an EMBL/GenBank/DDBJ whole genome shotgun (WGS) entry which is preliminary data.</text>
</comment>
<protein>
    <submittedName>
        <fullName evidence="1">Uncharacterized protein</fullName>
    </submittedName>
</protein>
<dbReference type="EMBL" id="JAPFAR010000014">
    <property type="protein sequence ID" value="MDI3349434.1"/>
    <property type="molecule type" value="Genomic_DNA"/>
</dbReference>
<reference evidence="1" key="1">
    <citation type="submission" date="2022-11" db="EMBL/GenBank/DDBJ databases">
        <title>Draft genome of Mycoplasma arginini isolated from fly.</title>
        <authorList>
            <person name="Severgnini M."/>
            <person name="Gioia G."/>
            <person name="Cremonesi P."/>
            <person name="Moroni P."/>
            <person name="Addis M.F."/>
            <person name="Castiglioni B."/>
        </authorList>
    </citation>
    <scope>NUCLEOTIDE SEQUENCE</scope>
    <source>
        <strain evidence="1">QMP CG1-1632</strain>
    </source>
</reference>
<proteinExistence type="predicted"/>
<evidence type="ECO:0000313" key="1">
    <source>
        <dbReference type="EMBL" id="MDI3349434.1"/>
    </source>
</evidence>
<gene>
    <name evidence="1" type="ORF">DCBHLPFO_00692</name>
</gene>
<evidence type="ECO:0000313" key="2">
    <source>
        <dbReference type="Proteomes" id="UP001162175"/>
    </source>
</evidence>
<organism evidence="1 2">
    <name type="scientific">Mycoplasmopsis arginini</name>
    <name type="common">Mycoplasma arginini</name>
    <dbReference type="NCBI Taxonomy" id="2094"/>
    <lineage>
        <taxon>Bacteria</taxon>
        <taxon>Bacillati</taxon>
        <taxon>Mycoplasmatota</taxon>
        <taxon>Mycoplasmoidales</taxon>
        <taxon>Metamycoplasmataceae</taxon>
        <taxon>Mycoplasmopsis</taxon>
    </lineage>
</organism>
<name>A0AA43U2N9_MYCAR</name>
<dbReference type="InterPro" id="IPR056239">
    <property type="entry name" value="Phage_YunG-like"/>
</dbReference>
<accession>A0AA43U2N9</accession>
<sequence length="111" mass="13526">MNILKFINELRDSDEYIKHIYMEGSCYKFYILLSKMYKSTIPYISIKKDHIITRYKDRYYDINGEVYDVKDYKVLDIKDIPMVSNWSFRNNNLIKINECPNCEEPLVYERV</sequence>